<dbReference type="InterPro" id="IPR036396">
    <property type="entry name" value="Cyt_P450_sf"/>
</dbReference>
<dbReference type="EMBL" id="JBANMG010000003">
    <property type="protein sequence ID" value="KAK6955878.1"/>
    <property type="molecule type" value="Genomic_DNA"/>
</dbReference>
<keyword evidence="3 6" id="KW-0349">Heme</keyword>
<evidence type="ECO:0008006" key="9">
    <source>
        <dbReference type="Google" id="ProtNLM"/>
    </source>
</evidence>
<evidence type="ECO:0000256" key="2">
    <source>
        <dbReference type="ARBA" id="ARBA00010617"/>
    </source>
</evidence>
<dbReference type="PRINTS" id="PR00463">
    <property type="entry name" value="EP450I"/>
</dbReference>
<gene>
    <name evidence="7" type="ORF">Daesc_003523</name>
</gene>
<evidence type="ECO:0000256" key="3">
    <source>
        <dbReference type="ARBA" id="ARBA00022617"/>
    </source>
</evidence>
<keyword evidence="8" id="KW-1185">Reference proteome</keyword>
<keyword evidence="5 6" id="KW-0408">Iron</keyword>
<dbReference type="Proteomes" id="UP001369815">
    <property type="component" value="Unassembled WGS sequence"/>
</dbReference>
<dbReference type="SUPFAM" id="SSF48264">
    <property type="entry name" value="Cytochrome P450"/>
    <property type="match status" value="1"/>
</dbReference>
<evidence type="ECO:0000313" key="7">
    <source>
        <dbReference type="EMBL" id="KAK6955878.1"/>
    </source>
</evidence>
<dbReference type="GO" id="GO:0005506">
    <property type="term" value="F:iron ion binding"/>
    <property type="evidence" value="ECO:0007669"/>
    <property type="project" value="InterPro"/>
</dbReference>
<dbReference type="GO" id="GO:0020037">
    <property type="term" value="F:heme binding"/>
    <property type="evidence" value="ECO:0007669"/>
    <property type="project" value="InterPro"/>
</dbReference>
<dbReference type="PANTHER" id="PTHR24305:SF232">
    <property type="entry name" value="P450, PUTATIVE (EUROFUNG)-RELATED"/>
    <property type="match status" value="1"/>
</dbReference>
<dbReference type="GO" id="GO:0004497">
    <property type="term" value="F:monooxygenase activity"/>
    <property type="evidence" value="ECO:0007669"/>
    <property type="project" value="InterPro"/>
</dbReference>
<protein>
    <recommendedName>
        <fullName evidence="9">Cytochrome P450</fullName>
    </recommendedName>
</protein>
<accession>A0AAX6MTA9</accession>
<dbReference type="Pfam" id="PF00067">
    <property type="entry name" value="p450"/>
    <property type="match status" value="2"/>
</dbReference>
<dbReference type="AlphaFoldDB" id="A0AAX6MTA9"/>
<dbReference type="PRINTS" id="PR00385">
    <property type="entry name" value="P450"/>
</dbReference>
<reference evidence="7 8" key="1">
    <citation type="journal article" date="2024" name="Front Chem Biol">
        <title>Unveiling the potential of Daldinia eschscholtzii MFLUCC 19-0629 through bioactivity and bioinformatics studies for enhanced sustainable agriculture production.</title>
        <authorList>
            <person name="Brooks S."/>
            <person name="Weaver J.A."/>
            <person name="Klomchit A."/>
            <person name="Alharthi S.A."/>
            <person name="Onlamun T."/>
            <person name="Nurani R."/>
            <person name="Vong T.K."/>
            <person name="Alberti F."/>
            <person name="Greco C."/>
        </authorList>
    </citation>
    <scope>NUCLEOTIDE SEQUENCE [LARGE SCALE GENOMIC DNA]</scope>
    <source>
        <strain evidence="7">MFLUCC 19-0629</strain>
    </source>
</reference>
<name>A0AAX6MTA9_9PEZI</name>
<evidence type="ECO:0000256" key="5">
    <source>
        <dbReference type="ARBA" id="ARBA00023004"/>
    </source>
</evidence>
<evidence type="ECO:0000256" key="4">
    <source>
        <dbReference type="ARBA" id="ARBA00022723"/>
    </source>
</evidence>
<dbReference type="Gene3D" id="1.10.630.10">
    <property type="entry name" value="Cytochrome P450"/>
    <property type="match status" value="1"/>
</dbReference>
<dbReference type="InterPro" id="IPR001128">
    <property type="entry name" value="Cyt_P450"/>
</dbReference>
<evidence type="ECO:0000256" key="6">
    <source>
        <dbReference type="PIRSR" id="PIRSR602401-1"/>
    </source>
</evidence>
<evidence type="ECO:0000313" key="8">
    <source>
        <dbReference type="Proteomes" id="UP001369815"/>
    </source>
</evidence>
<comment type="similarity">
    <text evidence="2">Belongs to the cytochrome P450 family.</text>
</comment>
<dbReference type="InterPro" id="IPR002401">
    <property type="entry name" value="Cyt_P450_E_grp-I"/>
</dbReference>
<comment type="cofactor">
    <cofactor evidence="1 6">
        <name>heme</name>
        <dbReference type="ChEBI" id="CHEBI:30413"/>
    </cofactor>
</comment>
<comment type="caution">
    <text evidence="7">The sequence shown here is derived from an EMBL/GenBank/DDBJ whole genome shotgun (WGS) entry which is preliminary data.</text>
</comment>
<sequence length="557" mass="63624">MAFLLIISGVFTATLIPIFIRRLLYPRPLPGIPYDKDAAQKIMGDYEIISALYNELTEWFYPFIRRRSFQLKSPIIQYFPNPFSKPQVMVYDPRETADLIIRRTKEFDRDVFDGVFQVLIPNSTIANSTTPEWKVQRKIWQEAMHPTFLNRVVAKNIYGTAKDLIKLWEMKCAGSGGNPIDIRNDFSFAALDALWIAAFGQRLDLINSEIERLETGKQVETRGLYVHSTVQYINELAQSRTGFWPAFSRWRVQRSSKYRNYIKIKDKELDRTLHDAVARFKEINNSSDNEEFDTCAMDLILRKSIHAAEKAGERNPDLTKDVKIRDEVLIFIYAGHDTTSLTLQWFVKIMTNNQEAQTKLREALQTAFPGGSLPSITEILTKDVPYLNAAIEESLRCGGTISRIMRVATMSTEIFGYEIPAGTRVASPATLSWLPEPIPEERRSLSSQAALEKSGGADWTQTSAAKDLDKYIPERWLKIDPDGKEIFDSNTLIHNAFGGGIRGCYGKRLAMLELRIMVVLTIMSFKFLPVPAEFNSFQVIEQLLRAPRQCYVKLEAV</sequence>
<evidence type="ECO:0000256" key="1">
    <source>
        <dbReference type="ARBA" id="ARBA00001971"/>
    </source>
</evidence>
<dbReference type="GO" id="GO:0016705">
    <property type="term" value="F:oxidoreductase activity, acting on paired donors, with incorporation or reduction of molecular oxygen"/>
    <property type="evidence" value="ECO:0007669"/>
    <property type="project" value="InterPro"/>
</dbReference>
<dbReference type="InterPro" id="IPR050121">
    <property type="entry name" value="Cytochrome_P450_monoxygenase"/>
</dbReference>
<organism evidence="7 8">
    <name type="scientific">Daldinia eschscholtzii</name>
    <dbReference type="NCBI Taxonomy" id="292717"/>
    <lineage>
        <taxon>Eukaryota</taxon>
        <taxon>Fungi</taxon>
        <taxon>Dikarya</taxon>
        <taxon>Ascomycota</taxon>
        <taxon>Pezizomycotina</taxon>
        <taxon>Sordariomycetes</taxon>
        <taxon>Xylariomycetidae</taxon>
        <taxon>Xylariales</taxon>
        <taxon>Hypoxylaceae</taxon>
        <taxon>Daldinia</taxon>
    </lineage>
</organism>
<dbReference type="PANTHER" id="PTHR24305">
    <property type="entry name" value="CYTOCHROME P450"/>
    <property type="match status" value="1"/>
</dbReference>
<proteinExistence type="inferred from homology"/>
<feature type="binding site" description="axial binding residue" evidence="6">
    <location>
        <position position="504"/>
    </location>
    <ligand>
        <name>heme</name>
        <dbReference type="ChEBI" id="CHEBI:30413"/>
    </ligand>
    <ligandPart>
        <name>Fe</name>
        <dbReference type="ChEBI" id="CHEBI:18248"/>
    </ligandPart>
</feature>
<keyword evidence="4 6" id="KW-0479">Metal-binding</keyword>